<reference evidence="1 2" key="1">
    <citation type="submission" date="2018-10" db="EMBL/GenBank/DDBJ databases">
        <title>Transmission dynamics of multidrug resistant bacteria on intensive care unit surfaces.</title>
        <authorList>
            <person name="D'Souza A.W."/>
            <person name="Potter R.F."/>
            <person name="Wallace M."/>
            <person name="Shupe A."/>
            <person name="Patel S."/>
            <person name="Sun S."/>
            <person name="Gul D."/>
            <person name="Kwon J.H."/>
            <person name="Andleeb S."/>
            <person name="Burnham C.-A.D."/>
            <person name="Dantas G."/>
        </authorList>
    </citation>
    <scope>NUCLEOTIDE SEQUENCE [LARGE SCALE GENOMIC DNA]</scope>
    <source>
        <strain evidence="1 2">PO_271</strain>
    </source>
</reference>
<protein>
    <submittedName>
        <fullName evidence="1">Uncharacterized protein</fullName>
    </submittedName>
</protein>
<gene>
    <name evidence="1" type="ORF">EGJ44_20780</name>
</gene>
<evidence type="ECO:0000313" key="2">
    <source>
        <dbReference type="Proteomes" id="UP000272833"/>
    </source>
</evidence>
<comment type="caution">
    <text evidence="1">The sequence shown here is derived from an EMBL/GenBank/DDBJ whole genome shotgun (WGS) entry which is preliminary data.</text>
</comment>
<accession>A0A3R9CK78</accession>
<organism evidence="1 2">
    <name type="scientific">Ectopseudomonas oleovorans</name>
    <name type="common">Pseudomonas oleovorans</name>
    <dbReference type="NCBI Taxonomy" id="301"/>
    <lineage>
        <taxon>Bacteria</taxon>
        <taxon>Pseudomonadati</taxon>
        <taxon>Pseudomonadota</taxon>
        <taxon>Gammaproteobacteria</taxon>
        <taxon>Pseudomonadales</taxon>
        <taxon>Pseudomonadaceae</taxon>
        <taxon>Ectopseudomonas</taxon>
    </lineage>
</organism>
<dbReference type="Proteomes" id="UP000272833">
    <property type="component" value="Unassembled WGS sequence"/>
</dbReference>
<evidence type="ECO:0000313" key="1">
    <source>
        <dbReference type="EMBL" id="RRW29114.1"/>
    </source>
</evidence>
<sequence length="62" mass="6583">MKSGRASCNIKPSKAALRRYRIELRAAADAGDVAAQAALIALAENRPVTLNLTTPQARPDHA</sequence>
<name>A0A3R9CK78_ECTOL</name>
<dbReference type="AlphaFoldDB" id="A0A3R9CK78"/>
<dbReference type="EMBL" id="RHRS01000085">
    <property type="protein sequence ID" value="RRW29114.1"/>
    <property type="molecule type" value="Genomic_DNA"/>
</dbReference>
<proteinExistence type="predicted"/>